<dbReference type="GO" id="GO:0071111">
    <property type="term" value="F:cyclic-guanylate-specific phosphodiesterase activity"/>
    <property type="evidence" value="ECO:0007669"/>
    <property type="project" value="InterPro"/>
</dbReference>
<gene>
    <name evidence="2" type="ORF">FAP39_00320</name>
</gene>
<organism evidence="2 3">
    <name type="scientific">Shimia litoralis</name>
    <dbReference type="NCBI Taxonomy" id="420403"/>
    <lineage>
        <taxon>Bacteria</taxon>
        <taxon>Pseudomonadati</taxon>
        <taxon>Pseudomonadota</taxon>
        <taxon>Alphaproteobacteria</taxon>
        <taxon>Rhodobacterales</taxon>
        <taxon>Roseobacteraceae</taxon>
    </lineage>
</organism>
<sequence length="281" mass="31703">MGRRTKKRDLADIPPGHHTPLDYALASRDTKTLDMVKAAIMHKQVLLAYQPIVNAADLKTPAFYEGLIRVLDDTGRIIPAKDFMDTIEDTEIGRQMDCLALETGLEALARYPALRLSINMSARSIGYRRWTKSLERALDDHPHIAERLILEISEKSAMHVPELVIDFMDDLQAKGISFALDDFGSGFTSFKYFKDFFFDIIKFDGQLTRDIHLDQENQIIAGGISNIARNLDMLTIASRVERREDATVLSDLGFNCLQGFLFGAPTVKPPWENRKSKRSAA</sequence>
<dbReference type="InterPro" id="IPR050706">
    <property type="entry name" value="Cyclic-di-GMP_PDE-like"/>
</dbReference>
<comment type="caution">
    <text evidence="2">The sequence shown here is derived from an EMBL/GenBank/DDBJ whole genome shotgun (WGS) entry which is preliminary data.</text>
</comment>
<reference evidence="2 3" key="1">
    <citation type="submission" date="2019-04" db="EMBL/GenBank/DDBJ databases">
        <title>Genome sequence of Pelagicola litoralis CL-ES2.</title>
        <authorList>
            <person name="Cao J."/>
        </authorList>
    </citation>
    <scope>NUCLEOTIDE SEQUENCE [LARGE SCALE GENOMIC DNA]</scope>
    <source>
        <strain evidence="2 3">CL-ES2</strain>
    </source>
</reference>
<dbReference type="PROSITE" id="PS50883">
    <property type="entry name" value="EAL"/>
    <property type="match status" value="1"/>
</dbReference>
<dbReference type="SUPFAM" id="SSF141868">
    <property type="entry name" value="EAL domain-like"/>
    <property type="match status" value="1"/>
</dbReference>
<dbReference type="InterPro" id="IPR001633">
    <property type="entry name" value="EAL_dom"/>
</dbReference>
<dbReference type="PANTHER" id="PTHR33121:SF79">
    <property type="entry name" value="CYCLIC DI-GMP PHOSPHODIESTERASE PDED-RELATED"/>
    <property type="match status" value="1"/>
</dbReference>
<protein>
    <submittedName>
        <fullName evidence="2">EAL domain-containing protein</fullName>
    </submittedName>
</protein>
<dbReference type="Pfam" id="PF00563">
    <property type="entry name" value="EAL"/>
    <property type="match status" value="1"/>
</dbReference>
<dbReference type="SMART" id="SM00052">
    <property type="entry name" value="EAL"/>
    <property type="match status" value="1"/>
</dbReference>
<dbReference type="RefSeq" id="WP_138014369.1">
    <property type="nucleotide sequence ID" value="NZ_SULI01000001.1"/>
</dbReference>
<dbReference type="Gene3D" id="3.20.20.450">
    <property type="entry name" value="EAL domain"/>
    <property type="match status" value="1"/>
</dbReference>
<proteinExistence type="predicted"/>
<feature type="domain" description="EAL" evidence="1">
    <location>
        <begin position="29"/>
        <end position="279"/>
    </location>
</feature>
<evidence type="ECO:0000313" key="2">
    <source>
        <dbReference type="EMBL" id="TKZ22351.1"/>
    </source>
</evidence>
<dbReference type="PANTHER" id="PTHR33121">
    <property type="entry name" value="CYCLIC DI-GMP PHOSPHODIESTERASE PDEF"/>
    <property type="match status" value="1"/>
</dbReference>
<dbReference type="EMBL" id="SULI01000001">
    <property type="protein sequence ID" value="TKZ22351.1"/>
    <property type="molecule type" value="Genomic_DNA"/>
</dbReference>
<name>A0A4V6YFL8_9RHOB</name>
<evidence type="ECO:0000313" key="3">
    <source>
        <dbReference type="Proteomes" id="UP000306575"/>
    </source>
</evidence>
<keyword evidence="3" id="KW-1185">Reference proteome</keyword>
<evidence type="ECO:0000259" key="1">
    <source>
        <dbReference type="PROSITE" id="PS50883"/>
    </source>
</evidence>
<dbReference type="CDD" id="cd01948">
    <property type="entry name" value="EAL"/>
    <property type="match status" value="1"/>
</dbReference>
<dbReference type="Proteomes" id="UP000306575">
    <property type="component" value="Unassembled WGS sequence"/>
</dbReference>
<dbReference type="InterPro" id="IPR035919">
    <property type="entry name" value="EAL_sf"/>
</dbReference>
<accession>A0A4V6YFL8</accession>
<dbReference type="AlphaFoldDB" id="A0A4V6YFL8"/>
<dbReference type="OrthoDB" id="23692at2"/>